<accession>A0A0F9T720</accession>
<gene>
    <name evidence="1" type="ORF">LCGC14_0385060</name>
</gene>
<evidence type="ECO:0000313" key="1">
    <source>
        <dbReference type="EMBL" id="KKN75004.1"/>
    </source>
</evidence>
<dbReference type="AlphaFoldDB" id="A0A0F9T720"/>
<comment type="caution">
    <text evidence="1">The sequence shown here is derived from an EMBL/GenBank/DDBJ whole genome shotgun (WGS) entry which is preliminary data.</text>
</comment>
<dbReference type="EMBL" id="LAZR01000317">
    <property type="protein sequence ID" value="KKN75004.1"/>
    <property type="molecule type" value="Genomic_DNA"/>
</dbReference>
<protein>
    <submittedName>
        <fullName evidence="1">Uncharacterized protein</fullName>
    </submittedName>
</protein>
<sequence length="87" mass="9959">MILLTDEEIRGAIQDYNATLNQCCDDSYFTIHADSFNAIAKAQLKKVVEWGNEWCPVHTIEISKDVTEVIAKHQCCECWQALLKEVE</sequence>
<proteinExistence type="predicted"/>
<organism evidence="1">
    <name type="scientific">marine sediment metagenome</name>
    <dbReference type="NCBI Taxonomy" id="412755"/>
    <lineage>
        <taxon>unclassified sequences</taxon>
        <taxon>metagenomes</taxon>
        <taxon>ecological metagenomes</taxon>
    </lineage>
</organism>
<reference evidence="1" key="1">
    <citation type="journal article" date="2015" name="Nature">
        <title>Complex archaea that bridge the gap between prokaryotes and eukaryotes.</title>
        <authorList>
            <person name="Spang A."/>
            <person name="Saw J.H."/>
            <person name="Jorgensen S.L."/>
            <person name="Zaremba-Niedzwiedzka K."/>
            <person name="Martijn J."/>
            <person name="Lind A.E."/>
            <person name="van Eijk R."/>
            <person name="Schleper C."/>
            <person name="Guy L."/>
            <person name="Ettema T.J."/>
        </authorList>
    </citation>
    <scope>NUCLEOTIDE SEQUENCE</scope>
</reference>
<name>A0A0F9T720_9ZZZZ</name>